<name>A0A811REN2_9POAL</name>
<keyword evidence="4 6" id="KW-0804">Transcription</keyword>
<feature type="domain" description="OVATE" evidence="8">
    <location>
        <begin position="175"/>
        <end position="234"/>
    </location>
</feature>
<dbReference type="GO" id="GO:0045892">
    <property type="term" value="P:negative regulation of DNA-templated transcription"/>
    <property type="evidence" value="ECO:0007669"/>
    <property type="project" value="UniProtKB-UniRule"/>
</dbReference>
<feature type="compositionally biased region" description="Low complexity" evidence="7">
    <location>
        <begin position="153"/>
        <end position="165"/>
    </location>
</feature>
<evidence type="ECO:0000256" key="4">
    <source>
        <dbReference type="ARBA" id="ARBA00023163"/>
    </source>
</evidence>
<dbReference type="AlphaFoldDB" id="A0A811REN2"/>
<comment type="caution">
    <text evidence="9">The sequence shown here is derived from an EMBL/GenBank/DDBJ whole genome shotgun (WGS) entry which is preliminary data.</text>
</comment>
<evidence type="ECO:0000256" key="6">
    <source>
        <dbReference type="RuleBase" id="RU367028"/>
    </source>
</evidence>
<dbReference type="GO" id="GO:0005634">
    <property type="term" value="C:nucleus"/>
    <property type="evidence" value="ECO:0007669"/>
    <property type="project" value="UniProtKB-SubCell"/>
</dbReference>
<dbReference type="EMBL" id="CAJGYO010000014">
    <property type="protein sequence ID" value="CAD6268365.1"/>
    <property type="molecule type" value="Genomic_DNA"/>
</dbReference>
<comment type="function">
    <text evidence="6">Transcriptional repressor that regulates multiple aspects of plant growth and development.</text>
</comment>
<evidence type="ECO:0000256" key="2">
    <source>
        <dbReference type="ARBA" id="ARBA00022491"/>
    </source>
</evidence>
<dbReference type="OrthoDB" id="1928390at2759"/>
<evidence type="ECO:0000256" key="5">
    <source>
        <dbReference type="ARBA" id="ARBA00023242"/>
    </source>
</evidence>
<feature type="compositionally biased region" description="Low complexity" evidence="7">
    <location>
        <begin position="63"/>
        <end position="78"/>
    </location>
</feature>
<evidence type="ECO:0000256" key="7">
    <source>
        <dbReference type="SAM" id="MobiDB-lite"/>
    </source>
</evidence>
<keyword evidence="3 6" id="KW-0805">Transcription regulation</keyword>
<evidence type="ECO:0000256" key="1">
    <source>
        <dbReference type="ARBA" id="ARBA00004123"/>
    </source>
</evidence>
<sequence>MSSASASRARRGGSLQFPVGRSWRHVAVVDAGCGCRPRRATTRLLSQLPSFLRPSPKPPQQPPRSSSRSSSGFFPSSASTASSAASAATFTTTHSSYSNYSAYSYNYNPAAAAAAVTKHPPASKAPAEVATSRRRQQQGGHQGRRKKRYEKMAAAAAPAAEAAAGEDGGDVGVAVEKESSDPRADFRESMVQMVVEMGLCGWDDLRCMLRRLLALNAPRHHAAILAAFAEVCAQLTAPPPPQPAYHAYDYHYHY</sequence>
<keyword evidence="5 6" id="KW-0539">Nucleus</keyword>
<protein>
    <recommendedName>
        <fullName evidence="6">Transcription repressor</fullName>
    </recommendedName>
    <alternativeName>
        <fullName evidence="6">Ovate family protein</fullName>
    </alternativeName>
</protein>
<feature type="compositionally biased region" description="Basic residues" evidence="7">
    <location>
        <begin position="132"/>
        <end position="149"/>
    </location>
</feature>
<dbReference type="NCBIfam" id="TIGR01568">
    <property type="entry name" value="A_thal_3678"/>
    <property type="match status" value="1"/>
</dbReference>
<feature type="region of interest" description="Disordered" evidence="7">
    <location>
        <begin position="44"/>
        <end position="78"/>
    </location>
</feature>
<evidence type="ECO:0000256" key="3">
    <source>
        <dbReference type="ARBA" id="ARBA00023015"/>
    </source>
</evidence>
<dbReference type="InterPro" id="IPR006458">
    <property type="entry name" value="Ovate_C"/>
</dbReference>
<dbReference type="PANTHER" id="PTHR33057">
    <property type="entry name" value="TRANSCRIPTION REPRESSOR OFP7-RELATED"/>
    <property type="match status" value="1"/>
</dbReference>
<proteinExistence type="predicted"/>
<dbReference type="InterPro" id="IPR038933">
    <property type="entry name" value="Ovate"/>
</dbReference>
<comment type="subcellular location">
    <subcellularLocation>
        <location evidence="1 6">Nucleus</location>
    </subcellularLocation>
</comment>
<evidence type="ECO:0000313" key="10">
    <source>
        <dbReference type="Proteomes" id="UP000604825"/>
    </source>
</evidence>
<reference evidence="9" key="1">
    <citation type="submission" date="2020-10" db="EMBL/GenBank/DDBJ databases">
        <authorList>
            <person name="Han B."/>
            <person name="Lu T."/>
            <person name="Zhao Q."/>
            <person name="Huang X."/>
            <person name="Zhao Y."/>
        </authorList>
    </citation>
    <scope>NUCLEOTIDE SEQUENCE</scope>
</reference>
<dbReference type="PANTHER" id="PTHR33057:SF202">
    <property type="entry name" value="TRANSCRIPTION REPRESSOR"/>
    <property type="match status" value="1"/>
</dbReference>
<dbReference type="Pfam" id="PF04844">
    <property type="entry name" value="Ovate"/>
    <property type="match status" value="1"/>
</dbReference>
<accession>A0A811REN2</accession>
<keyword evidence="10" id="KW-1185">Reference proteome</keyword>
<dbReference type="PROSITE" id="PS51754">
    <property type="entry name" value="OVATE"/>
    <property type="match status" value="1"/>
</dbReference>
<organism evidence="9 10">
    <name type="scientific">Miscanthus lutarioriparius</name>
    <dbReference type="NCBI Taxonomy" id="422564"/>
    <lineage>
        <taxon>Eukaryota</taxon>
        <taxon>Viridiplantae</taxon>
        <taxon>Streptophyta</taxon>
        <taxon>Embryophyta</taxon>
        <taxon>Tracheophyta</taxon>
        <taxon>Spermatophyta</taxon>
        <taxon>Magnoliopsida</taxon>
        <taxon>Liliopsida</taxon>
        <taxon>Poales</taxon>
        <taxon>Poaceae</taxon>
        <taxon>PACMAD clade</taxon>
        <taxon>Panicoideae</taxon>
        <taxon>Andropogonodae</taxon>
        <taxon>Andropogoneae</taxon>
        <taxon>Saccharinae</taxon>
        <taxon>Miscanthus</taxon>
    </lineage>
</organism>
<keyword evidence="2 6" id="KW-0678">Repressor</keyword>
<feature type="region of interest" description="Disordered" evidence="7">
    <location>
        <begin position="117"/>
        <end position="168"/>
    </location>
</feature>
<gene>
    <name evidence="9" type="ORF">NCGR_LOCUS51670</name>
</gene>
<evidence type="ECO:0000259" key="8">
    <source>
        <dbReference type="PROSITE" id="PS51754"/>
    </source>
</evidence>
<evidence type="ECO:0000313" key="9">
    <source>
        <dbReference type="EMBL" id="CAD6268365.1"/>
    </source>
</evidence>
<dbReference type="Proteomes" id="UP000604825">
    <property type="component" value="Unassembled WGS sequence"/>
</dbReference>